<proteinExistence type="predicted"/>
<feature type="compositionally biased region" description="Basic residues" evidence="1">
    <location>
        <begin position="129"/>
        <end position="138"/>
    </location>
</feature>
<dbReference type="RefSeq" id="XP_016489031.1">
    <property type="nucleotide sequence ID" value="XM_016633545.1"/>
</dbReference>
<organism evidence="2">
    <name type="scientific">Nicotiana tabacum</name>
    <name type="common">Common tobacco</name>
    <dbReference type="NCBI Taxonomy" id="4097"/>
    <lineage>
        <taxon>Eukaryota</taxon>
        <taxon>Viridiplantae</taxon>
        <taxon>Streptophyta</taxon>
        <taxon>Embryophyta</taxon>
        <taxon>Tracheophyta</taxon>
        <taxon>Spermatophyta</taxon>
        <taxon>Magnoliopsida</taxon>
        <taxon>eudicotyledons</taxon>
        <taxon>Gunneridae</taxon>
        <taxon>Pentapetalae</taxon>
        <taxon>asterids</taxon>
        <taxon>lamiids</taxon>
        <taxon>Solanales</taxon>
        <taxon>Solanaceae</taxon>
        <taxon>Nicotianoideae</taxon>
        <taxon>Nicotianeae</taxon>
        <taxon>Nicotiana</taxon>
    </lineage>
</organism>
<dbReference type="PANTHER" id="PTHR35317:SF43">
    <property type="entry name" value="TRANSMEMBRANE PROTEIN"/>
    <property type="match status" value="1"/>
</dbReference>
<dbReference type="PaxDb" id="4097-A0A1S4BJI1"/>
<evidence type="ECO:0000256" key="1">
    <source>
        <dbReference type="SAM" id="MobiDB-lite"/>
    </source>
</evidence>
<feature type="non-terminal residue" evidence="2">
    <location>
        <position position="165"/>
    </location>
</feature>
<dbReference type="KEGG" id="nta:107808977"/>
<evidence type="ECO:0000313" key="2">
    <source>
        <dbReference type="RefSeq" id="XP_016489031.1"/>
    </source>
</evidence>
<dbReference type="Pfam" id="PF14223">
    <property type="entry name" value="Retrotran_gag_2"/>
    <property type="match status" value="1"/>
</dbReference>
<feature type="region of interest" description="Disordered" evidence="1">
    <location>
        <begin position="124"/>
        <end position="165"/>
    </location>
</feature>
<reference evidence="2" key="1">
    <citation type="submission" date="2025-08" db="UniProtKB">
        <authorList>
            <consortium name="RefSeq"/>
        </authorList>
    </citation>
    <scope>IDENTIFICATION</scope>
</reference>
<protein>
    <submittedName>
        <fullName evidence="2">Uncharacterized protein</fullName>
    </submittedName>
</protein>
<dbReference type="PANTHER" id="PTHR35317">
    <property type="entry name" value="OS04G0629600 PROTEIN"/>
    <property type="match status" value="1"/>
</dbReference>
<feature type="compositionally biased region" description="Basic and acidic residues" evidence="1">
    <location>
        <begin position="139"/>
        <end position="154"/>
    </location>
</feature>
<dbReference type="AlphaFoldDB" id="A0A1S4BJI1"/>
<name>A0A1S4BJI1_TOBAC</name>
<dbReference type="OrthoDB" id="1300229at2759"/>
<accession>A0A1S4BJI1</accession>
<gene>
    <name evidence="2" type="primary">LOC107808977</name>
</gene>
<dbReference type="OMA" id="RTESAHM"/>
<sequence length="165" mass="19290">MSDKVKTAKEFMVEIEKVFVKSEKAEIGTLLTSLTSIRYRGKSNIREYIMQMSHLFSKLKALKLDLSEDLLVHLILISLPSQFSQFEMGYNYQKKTWSLNELISHYVQEEDRLKQKKIESAHLTAVPKDKRKDKKRKNKEAVDTATQKEQHQKPTTDSCFFCKAE</sequence>